<comment type="caution">
    <text evidence="8">The sequence shown here is derived from an EMBL/GenBank/DDBJ whole genome shotgun (WGS) entry which is preliminary data.</text>
</comment>
<dbReference type="InterPro" id="IPR035906">
    <property type="entry name" value="MetI-like_sf"/>
</dbReference>
<evidence type="ECO:0000313" key="9">
    <source>
        <dbReference type="Proteomes" id="UP000266615"/>
    </source>
</evidence>
<feature type="transmembrane region" description="Helical" evidence="6">
    <location>
        <begin position="31"/>
        <end position="53"/>
    </location>
</feature>
<gene>
    <name evidence="8" type="ORF">D3250_03540</name>
</gene>
<dbReference type="Gene3D" id="1.10.3720.10">
    <property type="entry name" value="MetI-like"/>
    <property type="match status" value="1"/>
</dbReference>
<feature type="domain" description="ABC transmembrane type-1" evidence="7">
    <location>
        <begin position="27"/>
        <end position="206"/>
    </location>
</feature>
<sequence length="220" mass="22981">MNHLIEAFEVLLDPDAWSGPGGFGARMIEHLWYTALALLISAAIALPVGLIVGHTGRWRALAVISSGMVRALPTLGVITLAALFVGIGLTAPMISFVVLAVPSILAGAYAGVESVSPATKDAAKAQGMSGWQVLLRVEIPLGLPLIIGGLRNATLQVVATATLAAYVGAGGLGRQLFLGLRTQDYPLMLAASIAVILLAIILDALFELSQRLLRRRMGLV</sequence>
<evidence type="ECO:0000259" key="7">
    <source>
        <dbReference type="PROSITE" id="PS50928"/>
    </source>
</evidence>
<protein>
    <submittedName>
        <fullName evidence="8">ABC transporter permease</fullName>
    </submittedName>
</protein>
<feature type="transmembrane region" description="Helical" evidence="6">
    <location>
        <begin position="185"/>
        <end position="206"/>
    </location>
</feature>
<evidence type="ECO:0000256" key="5">
    <source>
        <dbReference type="ARBA" id="ARBA00023136"/>
    </source>
</evidence>
<keyword evidence="3 6" id="KW-0812">Transmembrane</keyword>
<dbReference type="GO" id="GO:0055085">
    <property type="term" value="P:transmembrane transport"/>
    <property type="evidence" value="ECO:0007669"/>
    <property type="project" value="InterPro"/>
</dbReference>
<evidence type="ECO:0000256" key="1">
    <source>
        <dbReference type="ARBA" id="ARBA00004141"/>
    </source>
</evidence>
<name>A0A3A4F4T7_9MICC</name>
<keyword evidence="4 6" id="KW-1133">Transmembrane helix</keyword>
<dbReference type="OrthoDB" id="5244012at2"/>
<comment type="subcellular location">
    <subcellularLocation>
        <location evidence="6">Cell membrane</location>
        <topology evidence="6">Multi-pass membrane protein</topology>
    </subcellularLocation>
    <subcellularLocation>
        <location evidence="1">Membrane</location>
        <topology evidence="1">Multi-pass membrane protein</topology>
    </subcellularLocation>
</comment>
<dbReference type="Pfam" id="PF00528">
    <property type="entry name" value="BPD_transp_1"/>
    <property type="match status" value="1"/>
</dbReference>
<keyword evidence="9" id="KW-1185">Reference proteome</keyword>
<keyword evidence="2 6" id="KW-0813">Transport</keyword>
<reference evidence="8 9" key="1">
    <citation type="submission" date="2018-09" db="EMBL/GenBank/DDBJ databases">
        <title>Nesterenkonia natronophila sp. nov., an alkaliphilic actinobacteriume isolated from a soda lake, and emended description of the genus Nesterenkonia.</title>
        <authorList>
            <person name="Menes R.J."/>
            <person name="Iriarte A."/>
        </authorList>
    </citation>
    <scope>NUCLEOTIDE SEQUENCE [LARGE SCALE GENOMIC DNA]</scope>
    <source>
        <strain evidence="8 9">M8</strain>
    </source>
</reference>
<dbReference type="PANTHER" id="PTHR30177:SF33">
    <property type="entry name" value="POSSIBLE OSMOPROTECTANT (GLYCINE BETAINE_CARNITINE_CHOLINE_L-PROLINE) TRANSPORT INTEGRAL MEMBRANE PROTEIN ABC TRANSPORTER PROZ"/>
    <property type="match status" value="1"/>
</dbReference>
<comment type="similarity">
    <text evidence="6">Belongs to the binding-protein-dependent transport system permease family.</text>
</comment>
<feature type="transmembrane region" description="Helical" evidence="6">
    <location>
        <begin position="60"/>
        <end position="87"/>
    </location>
</feature>
<evidence type="ECO:0000256" key="3">
    <source>
        <dbReference type="ARBA" id="ARBA00022692"/>
    </source>
</evidence>
<dbReference type="SUPFAM" id="SSF161098">
    <property type="entry name" value="MetI-like"/>
    <property type="match status" value="1"/>
</dbReference>
<dbReference type="PROSITE" id="PS50928">
    <property type="entry name" value="ABC_TM1"/>
    <property type="match status" value="1"/>
</dbReference>
<dbReference type="GO" id="GO:0005886">
    <property type="term" value="C:plasma membrane"/>
    <property type="evidence" value="ECO:0007669"/>
    <property type="project" value="UniProtKB-SubCell"/>
</dbReference>
<dbReference type="CDD" id="cd06261">
    <property type="entry name" value="TM_PBP2"/>
    <property type="match status" value="1"/>
</dbReference>
<feature type="transmembrane region" description="Helical" evidence="6">
    <location>
        <begin position="93"/>
        <end position="112"/>
    </location>
</feature>
<dbReference type="PANTHER" id="PTHR30177">
    <property type="entry name" value="GLYCINE BETAINE/L-PROLINE TRANSPORT SYSTEM PERMEASE PROTEIN PROW"/>
    <property type="match status" value="1"/>
</dbReference>
<dbReference type="GO" id="GO:0031460">
    <property type="term" value="P:glycine betaine transport"/>
    <property type="evidence" value="ECO:0007669"/>
    <property type="project" value="TreeGrafter"/>
</dbReference>
<dbReference type="EMBL" id="QYZP01000001">
    <property type="protein sequence ID" value="RJN32898.1"/>
    <property type="molecule type" value="Genomic_DNA"/>
</dbReference>
<evidence type="ECO:0000256" key="4">
    <source>
        <dbReference type="ARBA" id="ARBA00022989"/>
    </source>
</evidence>
<dbReference type="InterPro" id="IPR051204">
    <property type="entry name" value="ABC_transp_perm/SBD"/>
</dbReference>
<dbReference type="RefSeq" id="WP_119901942.1">
    <property type="nucleotide sequence ID" value="NZ_QYZP01000001.1"/>
</dbReference>
<evidence type="ECO:0000313" key="8">
    <source>
        <dbReference type="EMBL" id="RJN32898.1"/>
    </source>
</evidence>
<dbReference type="Proteomes" id="UP000266615">
    <property type="component" value="Unassembled WGS sequence"/>
</dbReference>
<keyword evidence="5 6" id="KW-0472">Membrane</keyword>
<organism evidence="8 9">
    <name type="scientific">Nesterenkonia natronophila</name>
    <dbReference type="NCBI Taxonomy" id="2174932"/>
    <lineage>
        <taxon>Bacteria</taxon>
        <taxon>Bacillati</taxon>
        <taxon>Actinomycetota</taxon>
        <taxon>Actinomycetes</taxon>
        <taxon>Micrococcales</taxon>
        <taxon>Micrococcaceae</taxon>
        <taxon>Nesterenkonia</taxon>
    </lineage>
</organism>
<evidence type="ECO:0000256" key="6">
    <source>
        <dbReference type="RuleBase" id="RU363032"/>
    </source>
</evidence>
<dbReference type="InterPro" id="IPR000515">
    <property type="entry name" value="MetI-like"/>
</dbReference>
<proteinExistence type="inferred from homology"/>
<accession>A0A3A4F4T7</accession>
<dbReference type="AlphaFoldDB" id="A0A3A4F4T7"/>
<evidence type="ECO:0000256" key="2">
    <source>
        <dbReference type="ARBA" id="ARBA00022448"/>
    </source>
</evidence>